<evidence type="ECO:0000313" key="2">
    <source>
        <dbReference type="EMBL" id="CAI4006738.1"/>
    </source>
</evidence>
<accession>A0A9P1DDP4</accession>
<name>A0A9P1DDP4_9DINO</name>
<reference evidence="3 4" key="2">
    <citation type="submission" date="2024-05" db="EMBL/GenBank/DDBJ databases">
        <authorList>
            <person name="Chen Y."/>
            <person name="Shah S."/>
            <person name="Dougan E. K."/>
            <person name="Thang M."/>
            <person name="Chan C."/>
        </authorList>
    </citation>
    <scope>NUCLEOTIDE SEQUENCE [LARGE SCALE GENOMIC DNA]</scope>
</reference>
<keyword evidence="4" id="KW-1185">Reference proteome</keyword>
<evidence type="ECO:0000313" key="4">
    <source>
        <dbReference type="Proteomes" id="UP001152797"/>
    </source>
</evidence>
<dbReference type="EMBL" id="CAMXCT020003890">
    <property type="protein sequence ID" value="CAL1160113.1"/>
    <property type="molecule type" value="Genomic_DNA"/>
</dbReference>
<proteinExistence type="predicted"/>
<evidence type="ECO:0000256" key="1">
    <source>
        <dbReference type="SAM" id="MobiDB-lite"/>
    </source>
</evidence>
<dbReference type="EMBL" id="CAMXCT010003890">
    <property type="protein sequence ID" value="CAI4006738.1"/>
    <property type="molecule type" value="Genomic_DNA"/>
</dbReference>
<organism evidence="2">
    <name type="scientific">Cladocopium goreaui</name>
    <dbReference type="NCBI Taxonomy" id="2562237"/>
    <lineage>
        <taxon>Eukaryota</taxon>
        <taxon>Sar</taxon>
        <taxon>Alveolata</taxon>
        <taxon>Dinophyceae</taxon>
        <taxon>Suessiales</taxon>
        <taxon>Symbiodiniaceae</taxon>
        <taxon>Cladocopium</taxon>
    </lineage>
</organism>
<protein>
    <submittedName>
        <fullName evidence="2">Uncharacterized protein</fullName>
    </submittedName>
</protein>
<evidence type="ECO:0000313" key="3">
    <source>
        <dbReference type="EMBL" id="CAL4794050.1"/>
    </source>
</evidence>
<dbReference type="Proteomes" id="UP001152797">
    <property type="component" value="Unassembled WGS sequence"/>
</dbReference>
<sequence>MALPAYDWLVWKDRAASFLRAHPREVALQLTWGQRLVVPGAREAYAVATYERGAMGRSLGFTEATIATSFPPGTGRAKLCSASSMVEAAPESQTSTAANVQPPVVND</sequence>
<reference evidence="2" key="1">
    <citation type="submission" date="2022-10" db="EMBL/GenBank/DDBJ databases">
        <authorList>
            <person name="Chen Y."/>
            <person name="Dougan E. K."/>
            <person name="Chan C."/>
            <person name="Rhodes N."/>
            <person name="Thang M."/>
        </authorList>
    </citation>
    <scope>NUCLEOTIDE SEQUENCE</scope>
</reference>
<feature type="region of interest" description="Disordered" evidence="1">
    <location>
        <begin position="88"/>
        <end position="107"/>
    </location>
</feature>
<dbReference type="AlphaFoldDB" id="A0A9P1DDP4"/>
<comment type="caution">
    <text evidence="2">The sequence shown here is derived from an EMBL/GenBank/DDBJ whole genome shotgun (WGS) entry which is preliminary data.</text>
</comment>
<dbReference type="EMBL" id="CAMXCT030003890">
    <property type="protein sequence ID" value="CAL4794050.1"/>
    <property type="molecule type" value="Genomic_DNA"/>
</dbReference>
<gene>
    <name evidence="2" type="ORF">C1SCF055_LOCUS32351</name>
</gene>